<dbReference type="PANTHER" id="PTHR43318">
    <property type="entry name" value="UDP-N-ACETYLGLUCOSAMINE 4,6-DEHYDRATASE"/>
    <property type="match status" value="1"/>
</dbReference>
<reference evidence="3 4" key="1">
    <citation type="submission" date="2021-03" db="EMBL/GenBank/DDBJ databases">
        <title>Complete genome of Parasphingorhabdus_sp.JHSY0214.</title>
        <authorList>
            <person name="Yoo J.H."/>
            <person name="Bae J.W."/>
        </authorList>
    </citation>
    <scope>NUCLEOTIDE SEQUENCE [LARGE SCALE GENOMIC DNA]</scope>
    <source>
        <strain evidence="3 4">JHSY0214</strain>
    </source>
</reference>
<name>A0ABX7T3L3_9SPHN</name>
<evidence type="ECO:0000313" key="4">
    <source>
        <dbReference type="Proteomes" id="UP000663923"/>
    </source>
</evidence>
<dbReference type="SUPFAM" id="SSF51735">
    <property type="entry name" value="NAD(P)-binding Rossmann-fold domains"/>
    <property type="match status" value="1"/>
</dbReference>
<dbReference type="PANTHER" id="PTHR43318:SF1">
    <property type="entry name" value="POLYSACCHARIDE BIOSYNTHESIS PROTEIN EPSC-RELATED"/>
    <property type="match status" value="1"/>
</dbReference>
<dbReference type="RefSeq" id="WP_207986671.1">
    <property type="nucleotide sequence ID" value="NZ_CP071794.1"/>
</dbReference>
<dbReference type="Pfam" id="PF02719">
    <property type="entry name" value="Polysacc_synt_2"/>
    <property type="match status" value="1"/>
</dbReference>
<dbReference type="Gene3D" id="3.40.50.720">
    <property type="entry name" value="NAD(P)-binding Rossmann-like Domain"/>
    <property type="match status" value="1"/>
</dbReference>
<protein>
    <submittedName>
        <fullName evidence="3">Polysaccharide biosynthesis protein</fullName>
    </submittedName>
</protein>
<dbReference type="InterPro" id="IPR051203">
    <property type="entry name" value="Polysaccharide_Synthase-Rel"/>
</dbReference>
<feature type="domain" description="Polysaccharide biosynthesis protein CapD-like" evidence="2">
    <location>
        <begin position="44"/>
        <end position="77"/>
    </location>
</feature>
<proteinExistence type="inferred from homology"/>
<dbReference type="InterPro" id="IPR003869">
    <property type="entry name" value="Polysac_CapD-like"/>
</dbReference>
<dbReference type="EMBL" id="CP071794">
    <property type="protein sequence ID" value="QTD54840.1"/>
    <property type="molecule type" value="Genomic_DNA"/>
</dbReference>
<dbReference type="Proteomes" id="UP000663923">
    <property type="component" value="Chromosome"/>
</dbReference>
<keyword evidence="4" id="KW-1185">Reference proteome</keyword>
<evidence type="ECO:0000259" key="2">
    <source>
        <dbReference type="Pfam" id="PF02719"/>
    </source>
</evidence>
<accession>A0ABX7T3L3</accession>
<evidence type="ECO:0000313" key="3">
    <source>
        <dbReference type="EMBL" id="QTD54840.1"/>
    </source>
</evidence>
<evidence type="ECO:0000256" key="1">
    <source>
        <dbReference type="ARBA" id="ARBA00007430"/>
    </source>
</evidence>
<organism evidence="3 4">
    <name type="scientific">Parasphingorhabdus cellanae</name>
    <dbReference type="NCBI Taxonomy" id="2806553"/>
    <lineage>
        <taxon>Bacteria</taxon>
        <taxon>Pseudomonadati</taxon>
        <taxon>Pseudomonadota</taxon>
        <taxon>Alphaproteobacteria</taxon>
        <taxon>Sphingomonadales</taxon>
        <taxon>Sphingomonadaceae</taxon>
        <taxon>Parasphingorhabdus</taxon>
    </lineage>
</organism>
<gene>
    <name evidence="3" type="ORF">J4G78_11325</name>
</gene>
<comment type="similarity">
    <text evidence="1">Belongs to the polysaccharide synthase family.</text>
</comment>
<dbReference type="InterPro" id="IPR036291">
    <property type="entry name" value="NAD(P)-bd_dom_sf"/>
</dbReference>
<sequence>MKDIIDGKVSFNDIRELDIEDLLGREAASPNELLFGRTIVGKTVMVTGAGGSIGSELCGQITKSGARQLILSELSDFSL</sequence>